<organism evidence="1 2">
    <name type="scientific">Cinchona calisaya</name>
    <dbReference type="NCBI Taxonomy" id="153742"/>
    <lineage>
        <taxon>Eukaryota</taxon>
        <taxon>Viridiplantae</taxon>
        <taxon>Streptophyta</taxon>
        <taxon>Embryophyta</taxon>
        <taxon>Tracheophyta</taxon>
        <taxon>Spermatophyta</taxon>
        <taxon>Magnoliopsida</taxon>
        <taxon>eudicotyledons</taxon>
        <taxon>Gunneridae</taxon>
        <taxon>Pentapetalae</taxon>
        <taxon>asterids</taxon>
        <taxon>lamiids</taxon>
        <taxon>Gentianales</taxon>
        <taxon>Rubiaceae</taxon>
        <taxon>Cinchonoideae</taxon>
        <taxon>Cinchoneae</taxon>
        <taxon>Cinchona</taxon>
    </lineage>
</organism>
<dbReference type="EMBL" id="JBJUIK010000016">
    <property type="protein sequence ID" value="KAL3499323.1"/>
    <property type="molecule type" value="Genomic_DNA"/>
</dbReference>
<sequence length="84" mass="9155">MAMTCIVNVVSYSALYLINGFIFVSDVGSAAPFTSCEKTEDSMLPTSDLRGCTWLGILKLDFFVDDEIVQCNRSLIAGTVLHKA</sequence>
<dbReference type="Proteomes" id="UP001630127">
    <property type="component" value="Unassembled WGS sequence"/>
</dbReference>
<reference evidence="1 2" key="1">
    <citation type="submission" date="2024-11" db="EMBL/GenBank/DDBJ databases">
        <title>A near-complete genome assembly of Cinchona calisaya.</title>
        <authorList>
            <person name="Lian D.C."/>
            <person name="Zhao X.W."/>
            <person name="Wei L."/>
        </authorList>
    </citation>
    <scope>NUCLEOTIDE SEQUENCE [LARGE SCALE GENOMIC DNA]</scope>
    <source>
        <tissue evidence="1">Nenye</tissue>
    </source>
</reference>
<protein>
    <recommendedName>
        <fullName evidence="3">Secreted protein</fullName>
    </recommendedName>
</protein>
<dbReference type="AlphaFoldDB" id="A0ABD2Y0T6"/>
<evidence type="ECO:0000313" key="1">
    <source>
        <dbReference type="EMBL" id="KAL3499323.1"/>
    </source>
</evidence>
<evidence type="ECO:0008006" key="3">
    <source>
        <dbReference type="Google" id="ProtNLM"/>
    </source>
</evidence>
<gene>
    <name evidence="1" type="ORF">ACH5RR_038416</name>
</gene>
<name>A0ABD2Y0T6_9GENT</name>
<evidence type="ECO:0000313" key="2">
    <source>
        <dbReference type="Proteomes" id="UP001630127"/>
    </source>
</evidence>
<proteinExistence type="predicted"/>
<keyword evidence="2" id="KW-1185">Reference proteome</keyword>
<comment type="caution">
    <text evidence="1">The sequence shown here is derived from an EMBL/GenBank/DDBJ whole genome shotgun (WGS) entry which is preliminary data.</text>
</comment>
<accession>A0ABD2Y0T6</accession>